<dbReference type="Proteomes" id="UP001501009">
    <property type="component" value="Unassembled WGS sequence"/>
</dbReference>
<sequence>MSRLATRSQFARWLAVPAAVNALLLSVAQPAHASEPAGTGLNIDTMLGTGTNQLLWSGSYSCTGTSPVTLDLIASDTEGGGLNDVNTFSSESCPATGAPISGVVNAVDGTWRSPTLWEASLYADGIHSADTDGDVVNNNDDEITVDSDTVNPNGTITVGGTLRCSVNGGTETLSITLTQAAGTTDNTATEIFPETCPASAGSPVGWTRTGWPSGWITGSEVVGTGSATGGGWGGGWGWRRRWSWGG</sequence>
<comment type="caution">
    <text evidence="2">The sequence shown here is derived from an EMBL/GenBank/DDBJ whole genome shotgun (WGS) entry which is preliminary data.</text>
</comment>
<evidence type="ECO:0000313" key="3">
    <source>
        <dbReference type="Proteomes" id="UP001501009"/>
    </source>
</evidence>
<keyword evidence="1" id="KW-0732">Signal</keyword>
<evidence type="ECO:0000313" key="2">
    <source>
        <dbReference type="EMBL" id="GAA3806385.1"/>
    </source>
</evidence>
<dbReference type="RefSeq" id="WP_275776161.1">
    <property type="nucleotide sequence ID" value="NZ_BAABDE010000020.1"/>
</dbReference>
<name>A0ABP7HX09_9ACTN</name>
<dbReference type="EMBL" id="BAABDE010000020">
    <property type="protein sequence ID" value="GAA3806385.1"/>
    <property type="molecule type" value="Genomic_DNA"/>
</dbReference>
<protein>
    <recommendedName>
        <fullName evidence="4">Ig-like domain-containing protein</fullName>
    </recommendedName>
</protein>
<gene>
    <name evidence="2" type="ORF">GCM10022403_045530</name>
</gene>
<accession>A0ABP7HX09</accession>
<evidence type="ECO:0000256" key="1">
    <source>
        <dbReference type="SAM" id="SignalP"/>
    </source>
</evidence>
<organism evidence="2 3">
    <name type="scientific">Streptomyces coacervatus</name>
    <dbReference type="NCBI Taxonomy" id="647381"/>
    <lineage>
        <taxon>Bacteria</taxon>
        <taxon>Bacillati</taxon>
        <taxon>Actinomycetota</taxon>
        <taxon>Actinomycetes</taxon>
        <taxon>Kitasatosporales</taxon>
        <taxon>Streptomycetaceae</taxon>
        <taxon>Streptomyces</taxon>
    </lineage>
</organism>
<proteinExistence type="predicted"/>
<feature type="signal peptide" evidence="1">
    <location>
        <begin position="1"/>
        <end position="33"/>
    </location>
</feature>
<reference evidence="3" key="1">
    <citation type="journal article" date="2019" name="Int. J. Syst. Evol. Microbiol.">
        <title>The Global Catalogue of Microorganisms (GCM) 10K type strain sequencing project: providing services to taxonomists for standard genome sequencing and annotation.</title>
        <authorList>
            <consortium name="The Broad Institute Genomics Platform"/>
            <consortium name="The Broad Institute Genome Sequencing Center for Infectious Disease"/>
            <person name="Wu L."/>
            <person name="Ma J."/>
        </authorList>
    </citation>
    <scope>NUCLEOTIDE SEQUENCE [LARGE SCALE GENOMIC DNA]</scope>
    <source>
        <strain evidence="3">JCM 17138</strain>
    </source>
</reference>
<keyword evidence="3" id="KW-1185">Reference proteome</keyword>
<evidence type="ECO:0008006" key="4">
    <source>
        <dbReference type="Google" id="ProtNLM"/>
    </source>
</evidence>
<feature type="chain" id="PRO_5046455658" description="Ig-like domain-containing protein" evidence="1">
    <location>
        <begin position="34"/>
        <end position="246"/>
    </location>
</feature>